<dbReference type="AlphaFoldDB" id="A0A0G1T620"/>
<dbReference type="Gene3D" id="3.30.70.2390">
    <property type="match status" value="1"/>
</dbReference>
<evidence type="ECO:0000313" key="2">
    <source>
        <dbReference type="Proteomes" id="UP000034873"/>
    </source>
</evidence>
<evidence type="ECO:0008006" key="3">
    <source>
        <dbReference type="Google" id="ProtNLM"/>
    </source>
</evidence>
<comment type="caution">
    <text evidence="1">The sequence shown here is derived from an EMBL/GenBank/DDBJ whole genome shotgun (WGS) entry which is preliminary data.</text>
</comment>
<reference evidence="1 2" key="1">
    <citation type="journal article" date="2015" name="Nature">
        <title>rRNA introns, odd ribosomes, and small enigmatic genomes across a large radiation of phyla.</title>
        <authorList>
            <person name="Brown C.T."/>
            <person name="Hug L.A."/>
            <person name="Thomas B.C."/>
            <person name="Sharon I."/>
            <person name="Castelle C.J."/>
            <person name="Singh A."/>
            <person name="Wilkins M.J."/>
            <person name="Williams K.H."/>
            <person name="Banfield J.F."/>
        </authorList>
    </citation>
    <scope>NUCLEOTIDE SEQUENCE [LARGE SCALE GENOMIC DNA]</scope>
</reference>
<proteinExistence type="predicted"/>
<accession>A0A0G1T620</accession>
<sequence length="338" mass="36810">MTARKTTARKKTKLKRILLLATLLCVSFVFLFGILLYKQLTLPSASAMDAATSLGQSDIFTISVIVVDGFEANPVLVKNLHYFIVDRGDKLVYSYDIPISLEIDVPGRFGNEEFSKILALGQVSGGDLHSGINLLNASIQKLFGYKVDAYILTDQTAQISFESILGGQFTFFDLTTQNISSLAKSTKTNMSLPELYATYSFINSLPSSAFLEMPSTNYNNTQDIDKQIRDITINSNLALERKSLVVLNGTSMPGVAGIGARVAENMGARVIMVDNAARVYDKSMIITDSLDATAVRELANAYGIKTIVKKGDLGNFDENGVNRANIVLLFGLDVALTL</sequence>
<dbReference type="Proteomes" id="UP000034873">
    <property type="component" value="Unassembled WGS sequence"/>
</dbReference>
<evidence type="ECO:0000313" key="1">
    <source>
        <dbReference type="EMBL" id="KKU49628.1"/>
    </source>
</evidence>
<gene>
    <name evidence="1" type="ORF">UX73_C0031G0005</name>
</gene>
<protein>
    <recommendedName>
        <fullName evidence="3">LytR/CpsA/Psr regulator C-terminal domain-containing protein</fullName>
    </recommendedName>
</protein>
<name>A0A0G1T620_UNCKA</name>
<dbReference type="STRING" id="1619122.UX73_C0031G0005"/>
<organism evidence="1 2">
    <name type="scientific">candidate division WWE3 bacterium GW2011_GWC1_47_10</name>
    <dbReference type="NCBI Taxonomy" id="1619122"/>
    <lineage>
        <taxon>Bacteria</taxon>
        <taxon>Katanobacteria</taxon>
    </lineage>
</organism>
<dbReference type="EMBL" id="LCNH01000031">
    <property type="protein sequence ID" value="KKU49628.1"/>
    <property type="molecule type" value="Genomic_DNA"/>
</dbReference>